<organism evidence="2 3">
    <name type="scientific">Dictyobacter alpinus</name>
    <dbReference type="NCBI Taxonomy" id="2014873"/>
    <lineage>
        <taxon>Bacteria</taxon>
        <taxon>Bacillati</taxon>
        <taxon>Chloroflexota</taxon>
        <taxon>Ktedonobacteria</taxon>
        <taxon>Ktedonobacterales</taxon>
        <taxon>Dictyobacteraceae</taxon>
        <taxon>Dictyobacter</taxon>
    </lineage>
</organism>
<dbReference type="RefSeq" id="WP_126629027.1">
    <property type="nucleotide sequence ID" value="NZ_BIFT01000001.1"/>
</dbReference>
<dbReference type="InterPro" id="IPR001509">
    <property type="entry name" value="Epimerase_deHydtase"/>
</dbReference>
<feature type="domain" description="NAD-dependent epimerase/dehydratase" evidence="1">
    <location>
        <begin position="3"/>
        <end position="75"/>
    </location>
</feature>
<dbReference type="InterPro" id="IPR036291">
    <property type="entry name" value="NAD(P)-bd_dom_sf"/>
</dbReference>
<accession>A0A402BBZ4</accession>
<gene>
    <name evidence="2" type="ORF">KDA_43380</name>
</gene>
<dbReference type="Gene3D" id="3.40.50.720">
    <property type="entry name" value="NAD(P)-binding Rossmann-like Domain"/>
    <property type="match status" value="1"/>
</dbReference>
<dbReference type="InterPro" id="IPR051783">
    <property type="entry name" value="NAD(P)-dependent_oxidoreduct"/>
</dbReference>
<comment type="caution">
    <text evidence="2">The sequence shown here is derived from an EMBL/GenBank/DDBJ whole genome shotgun (WGS) entry which is preliminary data.</text>
</comment>
<dbReference type="GO" id="GO:0005737">
    <property type="term" value="C:cytoplasm"/>
    <property type="evidence" value="ECO:0007669"/>
    <property type="project" value="TreeGrafter"/>
</dbReference>
<reference evidence="3" key="1">
    <citation type="submission" date="2018-12" db="EMBL/GenBank/DDBJ databases">
        <title>Tengunoibacter tsumagoiensis gen. nov., sp. nov., Dictyobacter kobayashii sp. nov., D. alpinus sp. nov., and D. joshuensis sp. nov. and description of Dictyobacteraceae fam. nov. within the order Ktedonobacterales isolated from Tengu-no-mugimeshi.</title>
        <authorList>
            <person name="Wang C.M."/>
            <person name="Zheng Y."/>
            <person name="Sakai Y."/>
            <person name="Toyoda A."/>
            <person name="Minakuchi Y."/>
            <person name="Abe K."/>
            <person name="Yokota A."/>
            <person name="Yabe S."/>
        </authorList>
    </citation>
    <scope>NUCLEOTIDE SEQUENCE [LARGE SCALE GENOMIC DNA]</scope>
    <source>
        <strain evidence="3">Uno16</strain>
    </source>
</reference>
<dbReference type="SUPFAM" id="SSF51735">
    <property type="entry name" value="NAD(P)-binding Rossmann-fold domains"/>
    <property type="match status" value="1"/>
</dbReference>
<evidence type="ECO:0000313" key="2">
    <source>
        <dbReference type="EMBL" id="GCE28854.1"/>
    </source>
</evidence>
<dbReference type="EMBL" id="BIFT01000001">
    <property type="protein sequence ID" value="GCE28854.1"/>
    <property type="molecule type" value="Genomic_DNA"/>
</dbReference>
<dbReference type="GO" id="GO:0004029">
    <property type="term" value="F:aldehyde dehydrogenase (NAD+) activity"/>
    <property type="evidence" value="ECO:0007669"/>
    <property type="project" value="TreeGrafter"/>
</dbReference>
<dbReference type="AlphaFoldDB" id="A0A402BBZ4"/>
<dbReference type="Proteomes" id="UP000287171">
    <property type="component" value="Unassembled WGS sequence"/>
</dbReference>
<dbReference type="CDD" id="cd05262">
    <property type="entry name" value="SDR_a7"/>
    <property type="match status" value="1"/>
</dbReference>
<evidence type="ECO:0000259" key="1">
    <source>
        <dbReference type="Pfam" id="PF01370"/>
    </source>
</evidence>
<dbReference type="Pfam" id="PF01370">
    <property type="entry name" value="Epimerase"/>
    <property type="match status" value="1"/>
</dbReference>
<protein>
    <submittedName>
        <fullName evidence="2">Putative NAD-dependent epimerase/dehydratase</fullName>
    </submittedName>
</protein>
<name>A0A402BBZ4_9CHLR</name>
<evidence type="ECO:0000313" key="3">
    <source>
        <dbReference type="Proteomes" id="UP000287171"/>
    </source>
</evidence>
<dbReference type="PANTHER" id="PTHR48079:SF9">
    <property type="entry name" value="PUTATIVE-RELATED"/>
    <property type="match status" value="1"/>
</dbReference>
<keyword evidence="3" id="KW-1185">Reference proteome</keyword>
<dbReference type="OrthoDB" id="9807212at2"/>
<sequence>MRVFVTGATGYIGSVLVRELLDAGHQVVGLSRSDTGAAALKAAGAEVQHGTLDDLKSLRSGAAAADGVIHLAYVHDFSDMAAAAAIDRRAIETIGAVLEGSGKPFVGTSGTLMLTPGRVGTEEEEGAAGLPRAVAENTVIAMAGRDVRSAVVRLAPTVHGEGDIHGFIPSLIGLARAKGVSAYIADGANRWPAVHRLDAAQLFRLALEDAPAGTRLHGAAEEGVPFRAIAEAIGRQLKLPVVSIDPKDAADHFGWLSMMVPIDNPISNALTRERMGWQPTRPALIEDIEHGHYFNLKK</sequence>
<proteinExistence type="predicted"/>
<dbReference type="PANTHER" id="PTHR48079">
    <property type="entry name" value="PROTEIN YEEZ"/>
    <property type="match status" value="1"/>
</dbReference>